<dbReference type="OrthoDB" id="264294at2759"/>
<evidence type="ECO:0000256" key="3">
    <source>
        <dbReference type="ARBA" id="ARBA00022664"/>
    </source>
</evidence>
<evidence type="ECO:0000256" key="6">
    <source>
        <dbReference type="ARBA" id="ARBA00023242"/>
    </source>
</evidence>
<evidence type="ECO:0000256" key="4">
    <source>
        <dbReference type="ARBA" id="ARBA00022728"/>
    </source>
</evidence>
<dbReference type="Pfam" id="PF03371">
    <property type="entry name" value="PRP38"/>
    <property type="match status" value="1"/>
</dbReference>
<evidence type="ECO:0000256" key="2">
    <source>
        <dbReference type="ARBA" id="ARBA00006164"/>
    </source>
</evidence>
<evidence type="ECO:0000256" key="7">
    <source>
        <dbReference type="RuleBase" id="RU367025"/>
    </source>
</evidence>
<gene>
    <name evidence="9" type="ORF">STCU_07826</name>
</gene>
<feature type="compositionally biased region" description="Pro residues" evidence="8">
    <location>
        <begin position="412"/>
        <end position="422"/>
    </location>
</feature>
<dbReference type="Proteomes" id="UP000015354">
    <property type="component" value="Unassembled WGS sequence"/>
</dbReference>
<dbReference type="AlphaFoldDB" id="S9V891"/>
<comment type="caution">
    <text evidence="9">The sequence shown here is derived from an EMBL/GenBank/DDBJ whole genome shotgun (WGS) entry which is preliminary data.</text>
</comment>
<evidence type="ECO:0000256" key="1">
    <source>
        <dbReference type="ARBA" id="ARBA00004123"/>
    </source>
</evidence>
<comment type="similarity">
    <text evidence="2 7">Belongs to the PRP38 family.</text>
</comment>
<feature type="region of interest" description="Disordered" evidence="8">
    <location>
        <begin position="484"/>
        <end position="548"/>
    </location>
</feature>
<keyword evidence="5 7" id="KW-0508">mRNA splicing</keyword>
<evidence type="ECO:0000256" key="5">
    <source>
        <dbReference type="ARBA" id="ARBA00023187"/>
    </source>
</evidence>
<organism evidence="9 10">
    <name type="scientific">Strigomonas culicis</name>
    <dbReference type="NCBI Taxonomy" id="28005"/>
    <lineage>
        <taxon>Eukaryota</taxon>
        <taxon>Discoba</taxon>
        <taxon>Euglenozoa</taxon>
        <taxon>Kinetoplastea</taxon>
        <taxon>Metakinetoplastina</taxon>
        <taxon>Trypanosomatida</taxon>
        <taxon>Trypanosomatidae</taxon>
        <taxon>Strigomonadinae</taxon>
        <taxon>Strigomonas</taxon>
    </lineage>
</organism>
<dbReference type="GO" id="GO:0000398">
    <property type="term" value="P:mRNA splicing, via spliceosome"/>
    <property type="evidence" value="ECO:0007669"/>
    <property type="project" value="UniProtKB-UniRule"/>
</dbReference>
<dbReference type="PANTHER" id="PTHR48125:SF10">
    <property type="entry name" value="OS12G0136300 PROTEIN"/>
    <property type="match status" value="1"/>
</dbReference>
<dbReference type="EMBL" id="ATMH01007826">
    <property type="protein sequence ID" value="EPY23186.1"/>
    <property type="molecule type" value="Genomic_DNA"/>
</dbReference>
<evidence type="ECO:0000313" key="9">
    <source>
        <dbReference type="EMBL" id="EPY23186.1"/>
    </source>
</evidence>
<dbReference type="InterPro" id="IPR005037">
    <property type="entry name" value="PRP38"/>
</dbReference>
<feature type="region of interest" description="Disordered" evidence="8">
    <location>
        <begin position="403"/>
        <end position="430"/>
    </location>
</feature>
<dbReference type="GO" id="GO:0005681">
    <property type="term" value="C:spliceosomal complex"/>
    <property type="evidence" value="ECO:0007669"/>
    <property type="project" value="UniProtKB-KW"/>
</dbReference>
<sequence length="594" mass="63311">MEPHVFCGPEFVLLVPNDRAAEVAQREEPALPVAPAALLAFQRALHALCSPTTRRCLARLPQGCAPSYFTAAPANAPVPLFQSCYHSGSLATGGRVPEAPAALTWVELRPAAALTAEEKQSIPLSVQTVFAAPGLAAEVAAQQQAHLLYLTDSRVAAQIHLLALRSGTIALPHGCQLLPYVRATARGQRLTLAAIGNMRETVRAHANLSGDLWDDMQAALQARQLPDAVLKAYDARDGAAPAPRLRTAEEEHQRCVRALLHYAEREVHYAGVLNNEGAPSPFLLALGLCLSYALTPVDLLQHFVRHPRRLCRALALFYVRYLLPPEELAPFFVPSVGDQVIITTTEDLEVTLSMAALCRALLQQDEVGEAWLPVYHPYWRQRVVEPLLAAMADYWEKGAAAQAEAQATAAPTAPPPPSPPPTREARKGSAKGIAAQYGFHSLQALDAHARAHREVTLVPQSMSVMLARRQHRTPEGAQRAQLLGTAGRAGSASGDSAGGDSDNDDFLIDVEVADGGGGDDDAGRVAGPPPAAAKRSRPGGLTPAPAGPASVAAAEGGVALCGCTRRYGRGVPVVMELLGRHRPFDAQDECYLDF</sequence>
<feature type="compositionally biased region" description="Low complexity" evidence="8">
    <location>
        <begin position="486"/>
        <end position="500"/>
    </location>
</feature>
<protein>
    <recommendedName>
        <fullName evidence="7">Pre-mRNA-splicing factor 38</fullName>
    </recommendedName>
</protein>
<evidence type="ECO:0000256" key="8">
    <source>
        <dbReference type="SAM" id="MobiDB-lite"/>
    </source>
</evidence>
<proteinExistence type="inferred from homology"/>
<comment type="function">
    <text evidence="7">Required for pre-mRNA splicing.</text>
</comment>
<keyword evidence="6 7" id="KW-0539">Nucleus</keyword>
<accession>S9V891</accession>
<feature type="compositionally biased region" description="Low complexity" evidence="8">
    <location>
        <begin position="538"/>
        <end position="548"/>
    </location>
</feature>
<keyword evidence="4 7" id="KW-0747">Spliceosome</keyword>
<keyword evidence="10" id="KW-1185">Reference proteome</keyword>
<comment type="subcellular location">
    <subcellularLocation>
        <location evidence="1 7">Nucleus</location>
    </subcellularLocation>
</comment>
<name>S9V891_9TRYP</name>
<keyword evidence="3 7" id="KW-0507">mRNA processing</keyword>
<feature type="compositionally biased region" description="Acidic residues" evidence="8">
    <location>
        <begin position="501"/>
        <end position="520"/>
    </location>
</feature>
<dbReference type="PANTHER" id="PTHR48125">
    <property type="entry name" value="LP07818P1"/>
    <property type="match status" value="1"/>
</dbReference>
<evidence type="ECO:0000313" key="10">
    <source>
        <dbReference type="Proteomes" id="UP000015354"/>
    </source>
</evidence>
<reference evidence="9 10" key="1">
    <citation type="journal article" date="2013" name="PLoS ONE">
        <title>Predicting the Proteins of Angomonas deanei, Strigomonas culicis and Their Respective Endosymbionts Reveals New Aspects of the Trypanosomatidae Family.</title>
        <authorList>
            <person name="Motta M.C."/>
            <person name="Martins A.C."/>
            <person name="de Souza S.S."/>
            <person name="Catta-Preta C.M."/>
            <person name="Silva R."/>
            <person name="Klein C.C."/>
            <person name="de Almeida L.G."/>
            <person name="de Lima Cunha O."/>
            <person name="Ciapina L.P."/>
            <person name="Brocchi M."/>
            <person name="Colabardini A.C."/>
            <person name="de Araujo Lima B."/>
            <person name="Machado C.R."/>
            <person name="de Almeida Soares C.M."/>
            <person name="Probst C.M."/>
            <person name="de Menezes C.B."/>
            <person name="Thompson C.E."/>
            <person name="Bartholomeu D.C."/>
            <person name="Gradia D.F."/>
            <person name="Pavoni D.P."/>
            <person name="Grisard E.C."/>
            <person name="Fantinatti-Garboggini F."/>
            <person name="Marchini F.K."/>
            <person name="Rodrigues-Luiz G.F."/>
            <person name="Wagner G."/>
            <person name="Goldman G.H."/>
            <person name="Fietto J.L."/>
            <person name="Elias M.C."/>
            <person name="Goldman M.H."/>
            <person name="Sagot M.F."/>
            <person name="Pereira M."/>
            <person name="Stoco P.H."/>
            <person name="de Mendonca-Neto R.P."/>
            <person name="Teixeira S.M."/>
            <person name="Maciel T.E."/>
            <person name="de Oliveira Mendes T.A."/>
            <person name="Urmenyi T.P."/>
            <person name="de Souza W."/>
            <person name="Schenkman S."/>
            <person name="de Vasconcelos A.T."/>
        </authorList>
    </citation>
    <scope>NUCLEOTIDE SEQUENCE [LARGE SCALE GENOMIC DNA]</scope>
</reference>